<evidence type="ECO:0000313" key="2">
    <source>
        <dbReference type="EMBL" id="RDH24708.1"/>
    </source>
</evidence>
<gene>
    <name evidence="2" type="ORF">M747DRAFT_273041</name>
</gene>
<feature type="domain" description="Heterokaryon incompatibility" evidence="1">
    <location>
        <begin position="246"/>
        <end position="390"/>
    </location>
</feature>
<sequence>MDENEGVSQPVVDDEVKSCPLCSCLEWVELCSHDEPRPRLISQRIEPSAMIDVRYTLFHQQCAQCDGMPYASLCEFCKHLRPWHIAHERMFVNPMFRLNFGSVQVILQRSGDCEFCRIITQLMGLEGDNLDSFCFLDIIYRNSYKDLDFIMGICVKSYSTSAYRIFGGNFISSQEGNESSTKRTQLQQPMVDWSTVRTWLGKCDKEHDGKLGFPCDNGPLETPPLEFRVIDTERGCVVGAPPGCRYATLSYVWGSTTDTYALATTNTIQALEEEGYLFKIPLPATIRDSIRACIELKIRYLWIDRLCIVQDDNITVKDSQINAMGNIYSHSYLTLVDLEGRSMDHGLPGVTQERTLEYQTHGMKLGVLEHGIFTLITYAKWGTRGWTFQEALLSTRVLLLADTGVLFECSRASQEVTSSGVSRPLDLMFNLAQDYRSLVSDFTSRTLTFDADVLKAFSGIMHWKYGSEHYFGVPYCEFVKGMLWNLDTIHKHKVLVARSAETGDIFPTWSWSSMMGPARLDSKTDIHTLLGVWGIPSFEAKELVHIIRPHNSELSWDEAEDGGMVRGLGIVLAWKEGCFPEPSPLMLNVNTTWEDYKTVIRSRWASVDKLNEEALGVANIRGKEDFERIFPSSYVEHADQPGALLAHTQSLRARMVQRGDTKIKPHKWPPHIHASLHSLGDEKVDVWIQSNPAHWQFLGHDYSKDHDTKLDVLALSMNHEYSKYEFLGRGEQGQWYDSEGTGLFERDYDIFVVNVLLVETRNGLSRRVAIGQVELHDWISASPEFRNFTLV</sequence>
<evidence type="ECO:0000313" key="3">
    <source>
        <dbReference type="Proteomes" id="UP000253845"/>
    </source>
</evidence>
<dbReference type="Proteomes" id="UP000253845">
    <property type="component" value="Unassembled WGS sequence"/>
</dbReference>
<proteinExistence type="predicted"/>
<dbReference type="PANTHER" id="PTHR33112">
    <property type="entry name" value="DOMAIN PROTEIN, PUTATIVE-RELATED"/>
    <property type="match status" value="1"/>
</dbReference>
<dbReference type="AlphaFoldDB" id="A0A370CA91"/>
<dbReference type="Pfam" id="PF06985">
    <property type="entry name" value="HET"/>
    <property type="match status" value="1"/>
</dbReference>
<dbReference type="VEuPathDB" id="FungiDB:M747DRAFT_273041"/>
<evidence type="ECO:0000259" key="1">
    <source>
        <dbReference type="Pfam" id="PF06985"/>
    </source>
</evidence>
<name>A0A370CA91_ASPNG</name>
<dbReference type="EMBL" id="KZ851901">
    <property type="protein sequence ID" value="RDH24708.1"/>
    <property type="molecule type" value="Genomic_DNA"/>
</dbReference>
<protein>
    <submittedName>
        <fullName evidence="2">HET-domain-containing protein</fullName>
    </submittedName>
</protein>
<accession>A0A370CA91</accession>
<dbReference type="InterPro" id="IPR010730">
    <property type="entry name" value="HET"/>
</dbReference>
<dbReference type="PANTHER" id="PTHR33112:SF1">
    <property type="entry name" value="HETEROKARYON INCOMPATIBILITY DOMAIN-CONTAINING PROTEIN"/>
    <property type="match status" value="1"/>
</dbReference>
<organism evidence="2 3">
    <name type="scientific">Aspergillus niger ATCC 13496</name>
    <dbReference type="NCBI Taxonomy" id="1353008"/>
    <lineage>
        <taxon>Eukaryota</taxon>
        <taxon>Fungi</taxon>
        <taxon>Dikarya</taxon>
        <taxon>Ascomycota</taxon>
        <taxon>Pezizomycotina</taxon>
        <taxon>Eurotiomycetes</taxon>
        <taxon>Eurotiomycetidae</taxon>
        <taxon>Eurotiales</taxon>
        <taxon>Aspergillaceae</taxon>
        <taxon>Aspergillus</taxon>
        <taxon>Aspergillus subgen. Circumdati</taxon>
    </lineage>
</organism>
<reference evidence="2 3" key="1">
    <citation type="submission" date="2018-07" db="EMBL/GenBank/DDBJ databases">
        <title>Section-level genome sequencing of Aspergillus section Nigri to investigate inter- and intra-species variation.</title>
        <authorList>
            <consortium name="DOE Joint Genome Institute"/>
            <person name="Vesth T.C."/>
            <person name="Nybo J.L."/>
            <person name="Theobald S."/>
            <person name="Frisvad J.C."/>
            <person name="Larsen T.O."/>
            <person name="Nielsen K.F."/>
            <person name="Hoof J.B."/>
            <person name="Brandl J."/>
            <person name="Salamov A."/>
            <person name="Riley R."/>
            <person name="Gladden J.M."/>
            <person name="Phatale P."/>
            <person name="Nielsen M.T."/>
            <person name="Lyhne E.K."/>
            <person name="Kogle M.E."/>
            <person name="Strasser K."/>
            <person name="McDonnell E."/>
            <person name="Barry K."/>
            <person name="Clum A."/>
            <person name="Chen C."/>
            <person name="Nolan M."/>
            <person name="Sandor L."/>
            <person name="Kuo A."/>
            <person name="Lipzen A."/>
            <person name="Hainaut M."/>
            <person name="Drula E."/>
            <person name="Tsang A."/>
            <person name="Magnuson J.K."/>
            <person name="Henrissat B."/>
            <person name="Wiebenga A."/>
            <person name="Simmons B.A."/>
            <person name="Makela M.R."/>
            <person name="De vries R.P."/>
            <person name="Grigoriev I.V."/>
            <person name="Mortensen U.H."/>
            <person name="Baker S.E."/>
            <person name="Andersen M.R."/>
        </authorList>
    </citation>
    <scope>NUCLEOTIDE SEQUENCE [LARGE SCALE GENOMIC DNA]</scope>
    <source>
        <strain evidence="2 3">ATCC 13496</strain>
    </source>
</reference>